<feature type="region of interest" description="Disordered" evidence="4">
    <location>
        <begin position="569"/>
        <end position="601"/>
    </location>
</feature>
<proteinExistence type="predicted"/>
<keyword evidence="7" id="KW-1185">Reference proteome</keyword>
<dbReference type="GO" id="GO:1990904">
    <property type="term" value="C:ribonucleoprotein complex"/>
    <property type="evidence" value="ECO:0007669"/>
    <property type="project" value="UniProtKB-KW"/>
</dbReference>
<dbReference type="Pfam" id="PF00076">
    <property type="entry name" value="RRM_1"/>
    <property type="match status" value="2"/>
</dbReference>
<feature type="domain" description="RRM" evidence="5">
    <location>
        <begin position="185"/>
        <end position="284"/>
    </location>
</feature>
<keyword evidence="6" id="KW-0687">Ribonucleoprotein</keyword>
<feature type="region of interest" description="Disordered" evidence="4">
    <location>
        <begin position="292"/>
        <end position="332"/>
    </location>
</feature>
<feature type="domain" description="RRM" evidence="5">
    <location>
        <begin position="386"/>
        <end position="474"/>
    </location>
</feature>
<comment type="caution">
    <text evidence="6">The sequence shown here is derived from an EMBL/GenBank/DDBJ whole genome shotgun (WGS) entry which is preliminary data.</text>
</comment>
<evidence type="ECO:0000259" key="5">
    <source>
        <dbReference type="PROSITE" id="PS50102"/>
    </source>
</evidence>
<feature type="compositionally biased region" description="Low complexity" evidence="4">
    <location>
        <begin position="629"/>
        <end position="645"/>
    </location>
</feature>
<dbReference type="EMBL" id="MTYJ01000117">
    <property type="protein sequence ID" value="OQV13725.1"/>
    <property type="molecule type" value="Genomic_DNA"/>
</dbReference>
<dbReference type="InterPro" id="IPR000504">
    <property type="entry name" value="RRM_dom"/>
</dbReference>
<keyword evidence="2 3" id="KW-0694">RNA-binding</keyword>
<dbReference type="SMART" id="SM00360">
    <property type="entry name" value="RRM"/>
    <property type="match status" value="2"/>
</dbReference>
<feature type="compositionally biased region" description="Low complexity" evidence="4">
    <location>
        <begin position="474"/>
        <end position="484"/>
    </location>
</feature>
<organism evidence="6 7">
    <name type="scientific">Hypsibius exemplaris</name>
    <name type="common">Freshwater tardigrade</name>
    <dbReference type="NCBI Taxonomy" id="2072580"/>
    <lineage>
        <taxon>Eukaryota</taxon>
        <taxon>Metazoa</taxon>
        <taxon>Ecdysozoa</taxon>
        <taxon>Tardigrada</taxon>
        <taxon>Eutardigrada</taxon>
        <taxon>Parachela</taxon>
        <taxon>Hypsibioidea</taxon>
        <taxon>Hypsibiidae</taxon>
        <taxon>Hypsibius</taxon>
    </lineage>
</organism>
<evidence type="ECO:0000256" key="2">
    <source>
        <dbReference type="ARBA" id="ARBA00022884"/>
    </source>
</evidence>
<keyword evidence="1" id="KW-0677">Repeat</keyword>
<accession>A0A1W0WEU0</accession>
<evidence type="ECO:0000256" key="4">
    <source>
        <dbReference type="SAM" id="MobiDB-lite"/>
    </source>
</evidence>
<dbReference type="InterPro" id="IPR050666">
    <property type="entry name" value="ESRP"/>
</dbReference>
<feature type="compositionally biased region" description="Low complexity" evidence="4">
    <location>
        <begin position="571"/>
        <end position="581"/>
    </location>
</feature>
<feature type="compositionally biased region" description="Basic and acidic residues" evidence="4">
    <location>
        <begin position="245"/>
        <end position="257"/>
    </location>
</feature>
<feature type="region of interest" description="Disordered" evidence="4">
    <location>
        <begin position="1"/>
        <end position="78"/>
    </location>
</feature>
<dbReference type="Proteomes" id="UP000192578">
    <property type="component" value="Unassembled WGS sequence"/>
</dbReference>
<sequence length="680" mass="74496">MASSWEDDVGPTPDGHPSMQNQREQFPQPPMHEERDVDPTPDGHPSMHNQQQQQQQQRQRQQFPMQHGESYQQQYEERDIGPQGWAVRIRGIPFQESEYTVHKWLQERNVKVRNGVLGIHFVYSDKRQWSGDAYAALQTDEDQKTAMAHDQDQMNHRYLEIFPCSMLEMEDVLKRTGYYRLPNDYTIRLRGLEFKVTREDIMDFFKGLDIASGLDGIFIIKNHDGRTTGEAYVLFETKAGVEQAVQKHKEKMGDRSNDSSVGSTDSDSRGPELPRYVEIFLASSAHLRDALAGDGGGSRGRDQGGYGRGGQNYRNDEHARRDSGTRVGLPSNALRHEDYQSDFYAPNDVLYGGGAAPDQGPFRGGPSFAGYDHGMPVTSKTREPGFRLYMRGLPWTCSEKDIQDFFGEIKIKSTAKNVSDSNVFDGSAWVDFTSESDMLAAKRKHKSNMGHRYIELFSEQEVDEKRLGTHTSSRPGGLRGARSARGGREGAGPRGGGGARHATNRGGPHRNQVATSVAPNYGHVGNVGPRTPYDRPLQFQGQPTVPNSFGLVRQQGGFASYTSFQHQPILSHSSSSSSSSGYGYGNGNGGGGPPGHYRNNGGYSGNGGGGYGDGDTGWGDGGGGGGPGYSYAPGYAPYPAASSGYPPGPNASQPMHPAYGNNHPQYSQMPYGGPPAPYSD</sequence>
<feature type="compositionally biased region" description="Low complexity" evidence="4">
    <location>
        <begin position="50"/>
        <end position="62"/>
    </location>
</feature>
<evidence type="ECO:0000313" key="7">
    <source>
        <dbReference type="Proteomes" id="UP000192578"/>
    </source>
</evidence>
<name>A0A1W0WEU0_HYPEX</name>
<feature type="region of interest" description="Disordered" evidence="4">
    <location>
        <begin position="622"/>
        <end position="680"/>
    </location>
</feature>
<gene>
    <name evidence="6" type="ORF">BV898_12041</name>
</gene>
<feature type="compositionally biased region" description="Gly residues" evidence="4">
    <location>
        <begin position="582"/>
        <end position="594"/>
    </location>
</feature>
<feature type="region of interest" description="Disordered" evidence="4">
    <location>
        <begin position="245"/>
        <end position="271"/>
    </location>
</feature>
<evidence type="ECO:0000256" key="1">
    <source>
        <dbReference type="ARBA" id="ARBA00022737"/>
    </source>
</evidence>
<evidence type="ECO:0000313" key="6">
    <source>
        <dbReference type="EMBL" id="OQV13725.1"/>
    </source>
</evidence>
<reference evidence="7" key="1">
    <citation type="submission" date="2017-01" db="EMBL/GenBank/DDBJ databases">
        <title>Comparative genomics of anhydrobiosis in the tardigrade Hypsibius dujardini.</title>
        <authorList>
            <person name="Yoshida Y."/>
            <person name="Koutsovoulos G."/>
            <person name="Laetsch D."/>
            <person name="Stevens L."/>
            <person name="Kumar S."/>
            <person name="Horikawa D."/>
            <person name="Ishino K."/>
            <person name="Komine S."/>
            <person name="Tomita M."/>
            <person name="Blaxter M."/>
            <person name="Arakawa K."/>
        </authorList>
    </citation>
    <scope>NUCLEOTIDE SEQUENCE [LARGE SCALE GENOMIC DNA]</scope>
    <source>
        <strain evidence="7">Z151</strain>
    </source>
</reference>
<dbReference type="AlphaFoldDB" id="A0A1W0WEU0"/>
<protein>
    <submittedName>
        <fullName evidence="6">Heterogeneous nuclear ribonucleoprotein H</fullName>
    </submittedName>
</protein>
<evidence type="ECO:0000256" key="3">
    <source>
        <dbReference type="PROSITE-ProRule" id="PRU00176"/>
    </source>
</evidence>
<dbReference type="PANTHER" id="PTHR13976">
    <property type="entry name" value="HETEROGENEOUS NUCLEAR RIBONUCLEOPROTEIN-RELATED"/>
    <property type="match status" value="1"/>
</dbReference>
<feature type="compositionally biased region" description="Basic and acidic residues" evidence="4">
    <location>
        <begin position="314"/>
        <end position="324"/>
    </location>
</feature>
<feature type="region of interest" description="Disordered" evidence="4">
    <location>
        <begin position="464"/>
        <end position="551"/>
    </location>
</feature>
<dbReference type="OrthoDB" id="431068at2759"/>
<dbReference type="CDD" id="cd12254">
    <property type="entry name" value="RRM_hnRNPH_ESRPs_RBM12_like"/>
    <property type="match status" value="2"/>
</dbReference>
<feature type="compositionally biased region" description="Gly residues" evidence="4">
    <location>
        <begin position="293"/>
        <end position="310"/>
    </location>
</feature>
<feature type="compositionally biased region" description="Gly residues" evidence="4">
    <location>
        <begin position="489"/>
        <end position="499"/>
    </location>
</feature>
<dbReference type="PROSITE" id="PS50102">
    <property type="entry name" value="RRM"/>
    <property type="match status" value="2"/>
</dbReference>
<dbReference type="SUPFAM" id="SSF54928">
    <property type="entry name" value="RNA-binding domain, RBD"/>
    <property type="match status" value="3"/>
</dbReference>
<dbReference type="Gene3D" id="3.30.70.330">
    <property type="match status" value="3"/>
</dbReference>
<dbReference type="InterPro" id="IPR035979">
    <property type="entry name" value="RBD_domain_sf"/>
</dbReference>
<dbReference type="InterPro" id="IPR012677">
    <property type="entry name" value="Nucleotide-bd_a/b_plait_sf"/>
</dbReference>
<dbReference type="GO" id="GO:0003723">
    <property type="term" value="F:RNA binding"/>
    <property type="evidence" value="ECO:0007669"/>
    <property type="project" value="UniProtKB-UniRule"/>
</dbReference>